<feature type="domain" description="CSD" evidence="3">
    <location>
        <begin position="86"/>
        <end position="147"/>
    </location>
</feature>
<comment type="caution">
    <text evidence="4">The sequence shown here is derived from an EMBL/GenBank/DDBJ whole genome shotgun (WGS) entry which is preliminary data.</text>
</comment>
<accession>A0A327YQ00</accession>
<dbReference type="OrthoDB" id="1493235at2"/>
<dbReference type="PANTHER" id="PTHR12962:SF1">
    <property type="entry name" value="COLD SHOCK DOMAIN-CONTAINING PROTEIN CG9705"/>
    <property type="match status" value="1"/>
</dbReference>
<feature type="compositionally biased region" description="Basic and acidic residues" evidence="2">
    <location>
        <begin position="23"/>
        <end position="32"/>
    </location>
</feature>
<reference evidence="4 5" key="1">
    <citation type="submission" date="2018-06" db="EMBL/GenBank/DDBJ databases">
        <title>Genomic Encyclopedia of Type Strains, Phase III (KMG-III): the genomes of soil and plant-associated and newly described type strains.</title>
        <authorList>
            <person name="Whitman W."/>
        </authorList>
    </citation>
    <scope>NUCLEOTIDE SEQUENCE [LARGE SCALE GENOMIC DNA]</scope>
    <source>
        <strain evidence="4 5">CGMCC 1.12398</strain>
    </source>
</reference>
<dbReference type="GO" id="GO:0003677">
    <property type="term" value="F:DNA binding"/>
    <property type="evidence" value="ECO:0007669"/>
    <property type="project" value="UniProtKB-KW"/>
</dbReference>
<keyword evidence="5" id="KW-1185">Reference proteome</keyword>
<dbReference type="PROSITE" id="PS51857">
    <property type="entry name" value="CSD_2"/>
    <property type="match status" value="1"/>
</dbReference>
<dbReference type="InterPro" id="IPR011129">
    <property type="entry name" value="CSD"/>
</dbReference>
<dbReference type="Pfam" id="PF00313">
    <property type="entry name" value="CSD"/>
    <property type="match status" value="1"/>
</dbReference>
<dbReference type="GO" id="GO:0043488">
    <property type="term" value="P:regulation of mRNA stability"/>
    <property type="evidence" value="ECO:0007669"/>
    <property type="project" value="TreeGrafter"/>
</dbReference>
<dbReference type="InterPro" id="IPR002059">
    <property type="entry name" value="CSP_DNA-bd"/>
</dbReference>
<dbReference type="SMART" id="SM00357">
    <property type="entry name" value="CSP"/>
    <property type="match status" value="1"/>
</dbReference>
<gene>
    <name evidence="4" type="ORF">B0I03_104168</name>
</gene>
<organism evidence="4 5">
    <name type="scientific">Flavobacterium aquaticum</name>
    <dbReference type="NCBI Taxonomy" id="1236486"/>
    <lineage>
        <taxon>Bacteria</taxon>
        <taxon>Pseudomonadati</taxon>
        <taxon>Bacteroidota</taxon>
        <taxon>Flavobacteriia</taxon>
        <taxon>Flavobacteriales</taxon>
        <taxon>Flavobacteriaceae</taxon>
        <taxon>Flavobacterium</taxon>
    </lineage>
</organism>
<dbReference type="CDD" id="cd04458">
    <property type="entry name" value="CSP_CDS"/>
    <property type="match status" value="1"/>
</dbReference>
<sequence length="148" mass="16756">MARPQETFNKKEQEKLRAKKRKEKQEKKEARKANPKLSGEDLYVYVDENGHLTSTPPDPSKRIVVDVESIEIGISRRTEADEAPVERRGTIDFFNDSKGFGFIKAVETGEKYFVHISGLIDDVKEGNLVTYDLEKGAKGMNAVNVKKI</sequence>
<dbReference type="AlphaFoldDB" id="A0A327YQ00"/>
<feature type="region of interest" description="Disordered" evidence="2">
    <location>
        <begin position="1"/>
        <end position="36"/>
    </location>
</feature>
<dbReference type="Gene3D" id="2.40.50.140">
    <property type="entry name" value="Nucleic acid-binding proteins"/>
    <property type="match status" value="1"/>
</dbReference>
<protein>
    <submittedName>
        <fullName evidence="4">Putative cold-shock DNA-binding protein</fullName>
    </submittedName>
</protein>
<evidence type="ECO:0000256" key="1">
    <source>
        <dbReference type="ARBA" id="ARBA00022553"/>
    </source>
</evidence>
<dbReference type="RefSeq" id="WP_111566864.1">
    <property type="nucleotide sequence ID" value="NZ_QLMI01000004.1"/>
</dbReference>
<dbReference type="PRINTS" id="PR00050">
    <property type="entry name" value="COLDSHOCK"/>
</dbReference>
<evidence type="ECO:0000259" key="3">
    <source>
        <dbReference type="PROSITE" id="PS51857"/>
    </source>
</evidence>
<dbReference type="Proteomes" id="UP000249620">
    <property type="component" value="Unassembled WGS sequence"/>
</dbReference>
<evidence type="ECO:0000313" key="4">
    <source>
        <dbReference type="EMBL" id="RAK22642.1"/>
    </source>
</evidence>
<keyword evidence="4" id="KW-0238">DNA-binding</keyword>
<keyword evidence="1" id="KW-0597">Phosphoprotein</keyword>
<evidence type="ECO:0000313" key="5">
    <source>
        <dbReference type="Proteomes" id="UP000249620"/>
    </source>
</evidence>
<dbReference type="EMBL" id="QLMI01000004">
    <property type="protein sequence ID" value="RAK22642.1"/>
    <property type="molecule type" value="Genomic_DNA"/>
</dbReference>
<dbReference type="InterPro" id="IPR052069">
    <property type="entry name" value="Ca-reg_mRNA-binding_domain"/>
</dbReference>
<proteinExistence type="predicted"/>
<dbReference type="GO" id="GO:0003730">
    <property type="term" value="F:mRNA 3'-UTR binding"/>
    <property type="evidence" value="ECO:0007669"/>
    <property type="project" value="TreeGrafter"/>
</dbReference>
<evidence type="ECO:0000256" key="2">
    <source>
        <dbReference type="SAM" id="MobiDB-lite"/>
    </source>
</evidence>
<dbReference type="InterPro" id="IPR012340">
    <property type="entry name" value="NA-bd_OB-fold"/>
</dbReference>
<dbReference type="PANTHER" id="PTHR12962">
    <property type="entry name" value="CALCIUM-REGULATED HEAT STABLE PROTEIN CRHSP-24-RELATED"/>
    <property type="match status" value="1"/>
</dbReference>
<dbReference type="GO" id="GO:0005829">
    <property type="term" value="C:cytosol"/>
    <property type="evidence" value="ECO:0007669"/>
    <property type="project" value="UniProtKB-ARBA"/>
</dbReference>
<name>A0A327YQ00_9FLAO</name>
<dbReference type="SUPFAM" id="SSF50249">
    <property type="entry name" value="Nucleic acid-binding proteins"/>
    <property type="match status" value="1"/>
</dbReference>